<reference evidence="1 2" key="1">
    <citation type="submission" date="2017-11" db="EMBL/GenBank/DDBJ databases">
        <title>Evolution of Phototrophy in the Chloroflexi Phylum Driven by Horizontal Gene Transfer.</title>
        <authorList>
            <person name="Ward L.M."/>
            <person name="Hemp J."/>
            <person name="Shih P.M."/>
            <person name="Mcglynn S.E."/>
            <person name="Fischer W."/>
        </authorList>
    </citation>
    <scope>NUCLEOTIDE SEQUENCE [LARGE SCALE GENOMIC DNA]</scope>
    <source>
        <strain evidence="1">JP3_7</strain>
    </source>
</reference>
<dbReference type="InterPro" id="IPR002347">
    <property type="entry name" value="SDR_fam"/>
</dbReference>
<dbReference type="EMBL" id="PGTN01000239">
    <property type="protein sequence ID" value="PJF46389.1"/>
    <property type="molecule type" value="Genomic_DNA"/>
</dbReference>
<dbReference type="AlphaFoldDB" id="A0A2M8Q9B2"/>
<evidence type="ECO:0000313" key="2">
    <source>
        <dbReference type="Proteomes" id="UP000230790"/>
    </source>
</evidence>
<accession>A0A2M8Q9B2</accession>
<protein>
    <submittedName>
        <fullName evidence="1">NAD(P)-dependent oxidoreductase</fullName>
    </submittedName>
</protein>
<dbReference type="Pfam" id="PF00106">
    <property type="entry name" value="adh_short"/>
    <property type="match status" value="1"/>
</dbReference>
<gene>
    <name evidence="1" type="ORF">CUN48_14040</name>
</gene>
<comment type="caution">
    <text evidence="1">The sequence shown here is derived from an EMBL/GenBank/DDBJ whole genome shotgun (WGS) entry which is preliminary data.</text>
</comment>
<organism evidence="1 2">
    <name type="scientific">Candidatus Thermofonsia Clade 3 bacterium</name>
    <dbReference type="NCBI Taxonomy" id="2364212"/>
    <lineage>
        <taxon>Bacteria</taxon>
        <taxon>Bacillati</taxon>
        <taxon>Chloroflexota</taxon>
        <taxon>Candidatus Thermofontia</taxon>
        <taxon>Candidatus Thermofonsia Clade 3</taxon>
    </lineage>
</organism>
<name>A0A2M8Q9B2_9CHLR</name>
<feature type="non-terminal residue" evidence="1">
    <location>
        <position position="34"/>
    </location>
</feature>
<sequence length="34" mass="3415">MTERLADKVVLVTGAASGIGRATALRCAAEGARV</sequence>
<proteinExistence type="predicted"/>
<evidence type="ECO:0000313" key="1">
    <source>
        <dbReference type="EMBL" id="PJF46389.1"/>
    </source>
</evidence>
<dbReference type="Proteomes" id="UP000230790">
    <property type="component" value="Unassembled WGS sequence"/>
</dbReference>
<dbReference type="Gene3D" id="3.40.50.720">
    <property type="entry name" value="NAD(P)-binding Rossmann-like Domain"/>
    <property type="match status" value="1"/>
</dbReference>
<dbReference type="InterPro" id="IPR036291">
    <property type="entry name" value="NAD(P)-bd_dom_sf"/>
</dbReference>
<dbReference type="SUPFAM" id="SSF51735">
    <property type="entry name" value="NAD(P)-binding Rossmann-fold domains"/>
    <property type="match status" value="1"/>
</dbReference>